<evidence type="ECO:0000256" key="1">
    <source>
        <dbReference type="ARBA" id="ARBA00010641"/>
    </source>
</evidence>
<dbReference type="InterPro" id="IPR014284">
    <property type="entry name" value="RNA_pol_sigma-70_dom"/>
</dbReference>
<dbReference type="GO" id="GO:0016987">
    <property type="term" value="F:sigma factor activity"/>
    <property type="evidence" value="ECO:0007669"/>
    <property type="project" value="UniProtKB-KW"/>
</dbReference>
<dbReference type="RefSeq" id="WP_211939877.1">
    <property type="nucleotide sequence ID" value="NZ_CP073078.1"/>
</dbReference>
<evidence type="ECO:0000259" key="9">
    <source>
        <dbReference type="Pfam" id="PF04545"/>
    </source>
</evidence>
<keyword evidence="5 6" id="KW-0804">Transcription</keyword>
<dbReference type="GO" id="GO:0006352">
    <property type="term" value="P:DNA-templated transcription initiation"/>
    <property type="evidence" value="ECO:0007669"/>
    <property type="project" value="InterPro"/>
</dbReference>
<proteinExistence type="inferred from homology"/>
<reference evidence="10" key="1">
    <citation type="submission" date="2021-04" db="EMBL/GenBank/DDBJ databases">
        <title>The complete genome sequence of Caulobacter sp. S6.</title>
        <authorList>
            <person name="Tang Y."/>
            <person name="Ouyang W."/>
            <person name="Liu Q."/>
            <person name="Huang B."/>
            <person name="Guo Z."/>
            <person name="Lei P."/>
        </authorList>
    </citation>
    <scope>NUCLEOTIDE SEQUENCE</scope>
    <source>
        <strain evidence="10">S6</strain>
    </source>
</reference>
<dbReference type="EMBL" id="CP073078">
    <property type="protein sequence ID" value="QUD89825.1"/>
    <property type="molecule type" value="Genomic_DNA"/>
</dbReference>
<keyword evidence="4 6" id="KW-0238">DNA-binding</keyword>
<evidence type="ECO:0000256" key="2">
    <source>
        <dbReference type="ARBA" id="ARBA00023015"/>
    </source>
</evidence>
<evidence type="ECO:0000313" key="11">
    <source>
        <dbReference type="Proteomes" id="UP000676409"/>
    </source>
</evidence>
<name>A0A975G2B3_9CAUL</name>
<feature type="domain" description="RNA polymerase sigma-70 region 2" evidence="8">
    <location>
        <begin position="46"/>
        <end position="113"/>
    </location>
</feature>
<evidence type="ECO:0000313" key="10">
    <source>
        <dbReference type="EMBL" id="QUD89825.1"/>
    </source>
</evidence>
<gene>
    <name evidence="10" type="ORF">KCG34_08130</name>
</gene>
<feature type="region of interest" description="Disordered" evidence="7">
    <location>
        <begin position="1"/>
        <end position="25"/>
    </location>
</feature>
<dbReference type="Pfam" id="PF04545">
    <property type="entry name" value="Sigma70_r4"/>
    <property type="match status" value="1"/>
</dbReference>
<evidence type="ECO:0000256" key="3">
    <source>
        <dbReference type="ARBA" id="ARBA00023082"/>
    </source>
</evidence>
<dbReference type="InterPro" id="IPR039425">
    <property type="entry name" value="RNA_pol_sigma-70-like"/>
</dbReference>
<keyword evidence="2 6" id="KW-0805">Transcription regulation</keyword>
<accession>A0A975G2B3</accession>
<organism evidence="10 11">
    <name type="scientific">Phenylobacterium montanum</name>
    <dbReference type="NCBI Taxonomy" id="2823693"/>
    <lineage>
        <taxon>Bacteria</taxon>
        <taxon>Pseudomonadati</taxon>
        <taxon>Pseudomonadota</taxon>
        <taxon>Alphaproteobacteria</taxon>
        <taxon>Caulobacterales</taxon>
        <taxon>Caulobacteraceae</taxon>
        <taxon>Phenylobacterium</taxon>
    </lineage>
</organism>
<dbReference type="PANTHER" id="PTHR43133:SF62">
    <property type="entry name" value="RNA POLYMERASE SIGMA FACTOR SIGZ"/>
    <property type="match status" value="1"/>
</dbReference>
<dbReference type="InterPro" id="IPR000838">
    <property type="entry name" value="RNA_pol_sigma70_ECF_CS"/>
</dbReference>
<evidence type="ECO:0000259" key="8">
    <source>
        <dbReference type="Pfam" id="PF04542"/>
    </source>
</evidence>
<dbReference type="Pfam" id="PF04542">
    <property type="entry name" value="Sigma70_r2"/>
    <property type="match status" value="1"/>
</dbReference>
<evidence type="ECO:0000256" key="6">
    <source>
        <dbReference type="RuleBase" id="RU000716"/>
    </source>
</evidence>
<dbReference type="InterPro" id="IPR013324">
    <property type="entry name" value="RNA_pol_sigma_r3/r4-like"/>
</dbReference>
<feature type="domain" description="RNA polymerase sigma-70 region 4" evidence="9">
    <location>
        <begin position="143"/>
        <end position="190"/>
    </location>
</feature>
<dbReference type="InterPro" id="IPR007627">
    <property type="entry name" value="RNA_pol_sigma70_r2"/>
</dbReference>
<dbReference type="KEGG" id="caul:KCG34_08130"/>
<keyword evidence="3 6" id="KW-0731">Sigma factor</keyword>
<evidence type="ECO:0000256" key="4">
    <source>
        <dbReference type="ARBA" id="ARBA00023125"/>
    </source>
</evidence>
<evidence type="ECO:0000256" key="7">
    <source>
        <dbReference type="SAM" id="MobiDB-lite"/>
    </source>
</evidence>
<keyword evidence="11" id="KW-1185">Reference proteome</keyword>
<dbReference type="Gene3D" id="1.10.10.10">
    <property type="entry name" value="Winged helix-like DNA-binding domain superfamily/Winged helix DNA-binding domain"/>
    <property type="match status" value="1"/>
</dbReference>
<dbReference type="PANTHER" id="PTHR43133">
    <property type="entry name" value="RNA POLYMERASE ECF-TYPE SIGMA FACTO"/>
    <property type="match status" value="1"/>
</dbReference>
<dbReference type="InterPro" id="IPR036388">
    <property type="entry name" value="WH-like_DNA-bd_sf"/>
</dbReference>
<dbReference type="NCBIfam" id="TIGR02937">
    <property type="entry name" value="sigma70-ECF"/>
    <property type="match status" value="1"/>
</dbReference>
<dbReference type="GO" id="GO:0003677">
    <property type="term" value="F:DNA binding"/>
    <property type="evidence" value="ECO:0007669"/>
    <property type="project" value="UniProtKB-KW"/>
</dbReference>
<dbReference type="InterPro" id="IPR013325">
    <property type="entry name" value="RNA_pol_sigma_r2"/>
</dbReference>
<dbReference type="Proteomes" id="UP000676409">
    <property type="component" value="Chromosome"/>
</dbReference>
<evidence type="ECO:0000256" key="5">
    <source>
        <dbReference type="ARBA" id="ARBA00023163"/>
    </source>
</evidence>
<dbReference type="AlphaFoldDB" id="A0A975G2B3"/>
<sequence>MSKSQPNLAEPVPETSPAEREASPAPELSALLVATAAGDRRAFKALYEATNRKMFGVALLILKRREAAEDVLQDAYVRVWTEARRYDPERGPPLPWLSRIVRNLAIDHLRRDRGLTEDIADQAEILAAPALPVAERADLNRGLARLGADHREILTLAFVHGYTHEELADRLGLPLGTAKSRVRRGLQQLQAYFEGESSGAGVLRMA</sequence>
<dbReference type="CDD" id="cd06171">
    <property type="entry name" value="Sigma70_r4"/>
    <property type="match status" value="1"/>
</dbReference>
<protein>
    <recommendedName>
        <fullName evidence="6">RNA polymerase sigma factor</fullName>
    </recommendedName>
</protein>
<dbReference type="InterPro" id="IPR007630">
    <property type="entry name" value="RNA_pol_sigma70_r4"/>
</dbReference>
<dbReference type="PROSITE" id="PS01063">
    <property type="entry name" value="SIGMA70_ECF"/>
    <property type="match status" value="1"/>
</dbReference>
<dbReference type="SUPFAM" id="SSF88659">
    <property type="entry name" value="Sigma3 and sigma4 domains of RNA polymerase sigma factors"/>
    <property type="match status" value="1"/>
</dbReference>
<dbReference type="Gene3D" id="1.10.1740.10">
    <property type="match status" value="1"/>
</dbReference>
<dbReference type="SUPFAM" id="SSF88946">
    <property type="entry name" value="Sigma2 domain of RNA polymerase sigma factors"/>
    <property type="match status" value="1"/>
</dbReference>
<comment type="similarity">
    <text evidence="1 6">Belongs to the sigma-70 factor family. ECF subfamily.</text>
</comment>